<dbReference type="PRINTS" id="PR01307">
    <property type="entry name" value="P2XRECEPTOR"/>
</dbReference>
<protein>
    <submittedName>
        <fullName evidence="14">Purinergic receptor P2X 3</fullName>
    </submittedName>
</protein>
<dbReference type="GO" id="GO:0098794">
    <property type="term" value="C:postsynapse"/>
    <property type="evidence" value="ECO:0007669"/>
    <property type="project" value="GOC"/>
</dbReference>
<evidence type="ECO:0000256" key="3">
    <source>
        <dbReference type="ARBA" id="ARBA00022448"/>
    </source>
</evidence>
<dbReference type="PROSITE" id="PS01212">
    <property type="entry name" value="P2X_RECEPTOR"/>
    <property type="match status" value="1"/>
</dbReference>
<keyword evidence="4" id="KW-1003">Cell membrane</keyword>
<dbReference type="GO" id="GO:0043235">
    <property type="term" value="C:receptor complex"/>
    <property type="evidence" value="ECO:0007669"/>
    <property type="project" value="Ensembl"/>
</dbReference>
<dbReference type="AlphaFoldDB" id="A0A493SUS7"/>
<dbReference type="Proteomes" id="UP000016666">
    <property type="component" value="Unassembled WGS sequence"/>
</dbReference>
<keyword evidence="8" id="KW-0472">Membrane</keyword>
<reference evidence="14" key="3">
    <citation type="submission" date="2025-09" db="UniProtKB">
        <authorList>
            <consortium name="Ensembl"/>
        </authorList>
    </citation>
    <scope>IDENTIFICATION</scope>
</reference>
<evidence type="ECO:0000256" key="1">
    <source>
        <dbReference type="ARBA" id="ARBA00004651"/>
    </source>
</evidence>
<comment type="similarity">
    <text evidence="2">Belongs to the P2X receptor family.</text>
</comment>
<keyword evidence="7" id="KW-0406">Ion transport</keyword>
<evidence type="ECO:0000256" key="5">
    <source>
        <dbReference type="ARBA" id="ARBA00022692"/>
    </source>
</evidence>
<name>A0A493SUS7_ANAPP</name>
<gene>
    <name evidence="14" type="primary">P2RX3</name>
</gene>
<organism evidence="14 15">
    <name type="scientific">Anas platyrhynchos platyrhynchos</name>
    <name type="common">Northern mallard</name>
    <dbReference type="NCBI Taxonomy" id="8840"/>
    <lineage>
        <taxon>Eukaryota</taxon>
        <taxon>Metazoa</taxon>
        <taxon>Chordata</taxon>
        <taxon>Craniata</taxon>
        <taxon>Vertebrata</taxon>
        <taxon>Euteleostomi</taxon>
        <taxon>Archelosauria</taxon>
        <taxon>Archosauria</taxon>
        <taxon>Dinosauria</taxon>
        <taxon>Saurischia</taxon>
        <taxon>Theropoda</taxon>
        <taxon>Coelurosauria</taxon>
        <taxon>Aves</taxon>
        <taxon>Neognathae</taxon>
        <taxon>Galloanserae</taxon>
        <taxon>Anseriformes</taxon>
        <taxon>Anatidae</taxon>
        <taxon>Anatinae</taxon>
        <taxon>Anas</taxon>
    </lineage>
</organism>
<dbReference type="GO" id="GO:0071318">
    <property type="term" value="P:cellular response to ATP"/>
    <property type="evidence" value="ECO:0007669"/>
    <property type="project" value="Ensembl"/>
</dbReference>
<evidence type="ECO:0000256" key="12">
    <source>
        <dbReference type="ARBA" id="ARBA00023303"/>
    </source>
</evidence>
<dbReference type="GO" id="GO:0001614">
    <property type="term" value="F:purinergic nucleotide receptor activity"/>
    <property type="evidence" value="ECO:0007669"/>
    <property type="project" value="Ensembl"/>
</dbReference>
<evidence type="ECO:0000256" key="8">
    <source>
        <dbReference type="ARBA" id="ARBA00023136"/>
    </source>
</evidence>
<dbReference type="GO" id="GO:0005886">
    <property type="term" value="C:plasma membrane"/>
    <property type="evidence" value="ECO:0007669"/>
    <property type="project" value="UniProtKB-SubCell"/>
</dbReference>
<keyword evidence="11" id="KW-1071">Ligand-gated ion channel</keyword>
<proteinExistence type="inferred from homology"/>
<dbReference type="GO" id="GO:0005524">
    <property type="term" value="F:ATP binding"/>
    <property type="evidence" value="ECO:0007669"/>
    <property type="project" value="Ensembl"/>
</dbReference>
<evidence type="ECO:0000256" key="4">
    <source>
        <dbReference type="ARBA" id="ARBA00022475"/>
    </source>
</evidence>
<comment type="subcellular location">
    <subcellularLocation>
        <location evidence="1">Cell membrane</location>
        <topology evidence="1">Multi-pass membrane protein</topology>
    </subcellularLocation>
</comment>
<dbReference type="Pfam" id="PF00864">
    <property type="entry name" value="P2X_receptor"/>
    <property type="match status" value="1"/>
</dbReference>
<comment type="catalytic activity">
    <reaction evidence="13">
        <text>Ca(2+)(in) = Ca(2+)(out)</text>
        <dbReference type="Rhea" id="RHEA:29671"/>
        <dbReference type="ChEBI" id="CHEBI:29108"/>
    </reaction>
</comment>
<dbReference type="GO" id="GO:0070588">
    <property type="term" value="P:calcium ion transmembrane transport"/>
    <property type="evidence" value="ECO:0007669"/>
    <property type="project" value="Ensembl"/>
</dbReference>
<dbReference type="GO" id="GO:0004931">
    <property type="term" value="F:extracellularly ATP-gated monoatomic cation channel activity"/>
    <property type="evidence" value="ECO:0007669"/>
    <property type="project" value="Ensembl"/>
</dbReference>
<evidence type="ECO:0000256" key="10">
    <source>
        <dbReference type="ARBA" id="ARBA00023180"/>
    </source>
</evidence>
<dbReference type="FunFam" id="2.60.490.10:FF:000001">
    <property type="entry name" value="P2X purinoceptor"/>
    <property type="match status" value="1"/>
</dbReference>
<evidence type="ECO:0000256" key="11">
    <source>
        <dbReference type="ARBA" id="ARBA00023286"/>
    </source>
</evidence>
<dbReference type="GeneTree" id="ENSGT01020000230351"/>
<keyword evidence="10" id="KW-0325">Glycoprotein</keyword>
<keyword evidence="9" id="KW-1015">Disulfide bond</keyword>
<keyword evidence="6" id="KW-1133">Transmembrane helix</keyword>
<dbReference type="InterPro" id="IPR053792">
    <property type="entry name" value="P2X_RECEPTOR_CS"/>
</dbReference>
<evidence type="ECO:0000256" key="7">
    <source>
        <dbReference type="ARBA" id="ARBA00023065"/>
    </source>
</evidence>
<sequence length="332" mass="36718">MGFGVPAVRDTTLESSVVTKVKGVGRYGDRVLDTADYVTPPQGTSVFVVVTRQILTENQAQGVCPESEATYRCATDRDCQGKSLTTGSGVLTGRCVPYNDTLRTCEIRGWCPPEVDTVSVPVMLEAENFTLFIKNSVRFPLFGFEKANLPPQASAEELRRCRFHPERQPLCPILRLGDVARFAGQDFAALATTGGVLGIKIGWVCDLDRSWELCLPRYSFTRLDGVTRHSPSSPGYNFRHARYYRGHNGTELRTLTKAFGIRFDVLVYGNVCMGCSAPRTYRGCRADPARSPPCLPSGWEIRHRPHAHQHRGCLHLHRRGESAQGGGQTDAL</sequence>
<dbReference type="Gene3D" id="2.60.490.10">
    <property type="entry name" value="atp-gated p2x4 ion channel domain"/>
    <property type="match status" value="1"/>
</dbReference>
<dbReference type="InterPro" id="IPR003046">
    <property type="entry name" value="P2X3_purnocptor"/>
</dbReference>
<reference evidence="14" key="2">
    <citation type="submission" date="2025-08" db="UniProtKB">
        <authorList>
            <consortium name="Ensembl"/>
        </authorList>
    </citation>
    <scope>IDENTIFICATION</scope>
</reference>
<evidence type="ECO:0000313" key="14">
    <source>
        <dbReference type="Ensembl" id="ENSAPLP00000017240.1"/>
    </source>
</evidence>
<dbReference type="PANTHER" id="PTHR10125">
    <property type="entry name" value="P2X PURINOCEPTOR"/>
    <property type="match status" value="1"/>
</dbReference>
<dbReference type="NCBIfam" id="TIGR00863">
    <property type="entry name" value="P2X"/>
    <property type="match status" value="1"/>
</dbReference>
<dbReference type="PANTHER" id="PTHR10125:SF8">
    <property type="entry name" value="P2X PURINOCEPTOR 3"/>
    <property type="match status" value="1"/>
</dbReference>
<dbReference type="GO" id="GO:0070207">
    <property type="term" value="P:protein homotrimerization"/>
    <property type="evidence" value="ECO:0007669"/>
    <property type="project" value="Ensembl"/>
</dbReference>
<reference evidence="15" key="1">
    <citation type="submission" date="2017-10" db="EMBL/GenBank/DDBJ databases">
        <title>A new Pekin duck reference genome.</title>
        <authorList>
            <person name="Hou Z.-C."/>
            <person name="Zhou Z.-K."/>
            <person name="Zhu F."/>
            <person name="Hou S.-S."/>
        </authorList>
    </citation>
    <scope>NUCLEOTIDE SEQUENCE [LARGE SCALE GENOMIC DNA]</scope>
</reference>
<evidence type="ECO:0000256" key="2">
    <source>
        <dbReference type="ARBA" id="ARBA00009848"/>
    </source>
</evidence>
<dbReference type="InterPro" id="IPR059116">
    <property type="entry name" value="P2X_receptor"/>
</dbReference>
<evidence type="ECO:0000256" key="6">
    <source>
        <dbReference type="ARBA" id="ARBA00022989"/>
    </source>
</evidence>
<keyword evidence="5" id="KW-0812">Transmembrane</keyword>
<dbReference type="PRINTS" id="PR01310">
    <property type="entry name" value="P2X3RECEPTOR"/>
</dbReference>
<accession>A0A493SUS7</accession>
<dbReference type="InterPro" id="IPR027309">
    <property type="entry name" value="P2X_extracellular_dom_sf"/>
</dbReference>
<dbReference type="STRING" id="8840.ENSAPLP00000017240"/>
<dbReference type="Ensembl" id="ENSAPLT00000017949.1">
    <property type="protein sequence ID" value="ENSAPLP00000017240.1"/>
    <property type="gene ID" value="ENSAPLG00000019311.1"/>
</dbReference>
<dbReference type="InterPro" id="IPR001429">
    <property type="entry name" value="P2X_purnocptor"/>
</dbReference>
<evidence type="ECO:0000313" key="15">
    <source>
        <dbReference type="Proteomes" id="UP000016666"/>
    </source>
</evidence>
<keyword evidence="3" id="KW-0813">Transport</keyword>
<keyword evidence="12" id="KW-0407">Ion channel</keyword>
<keyword evidence="15" id="KW-1185">Reference proteome</keyword>
<evidence type="ECO:0000256" key="9">
    <source>
        <dbReference type="ARBA" id="ARBA00023157"/>
    </source>
</evidence>
<evidence type="ECO:0000256" key="13">
    <source>
        <dbReference type="ARBA" id="ARBA00036634"/>
    </source>
</evidence>